<dbReference type="AlphaFoldDB" id="A0AAP0DYY0"/>
<comment type="caution">
    <text evidence="1">The sequence shown here is derived from an EMBL/GenBank/DDBJ whole genome shotgun (WGS) entry which is preliminary data.</text>
</comment>
<dbReference type="Proteomes" id="UP001419268">
    <property type="component" value="Unassembled WGS sequence"/>
</dbReference>
<name>A0AAP0DYY0_9MAGN</name>
<gene>
    <name evidence="1" type="ORF">Scep_029982</name>
</gene>
<sequence>MATDSQPEPYLGLPDLGRGLEHAVFFTNLHLRSTVLISLTVGCYQILDGGERGSWRMLEEDSRVEEFRNQLQIYEPLALVMALHSLIS</sequence>
<keyword evidence="2" id="KW-1185">Reference proteome</keyword>
<evidence type="ECO:0000313" key="2">
    <source>
        <dbReference type="Proteomes" id="UP001419268"/>
    </source>
</evidence>
<proteinExistence type="predicted"/>
<dbReference type="EMBL" id="JBBNAG010000013">
    <property type="protein sequence ID" value="KAK9083511.1"/>
    <property type="molecule type" value="Genomic_DNA"/>
</dbReference>
<protein>
    <submittedName>
        <fullName evidence="1">Uncharacterized protein</fullName>
    </submittedName>
</protein>
<accession>A0AAP0DYY0</accession>
<evidence type="ECO:0000313" key="1">
    <source>
        <dbReference type="EMBL" id="KAK9083511.1"/>
    </source>
</evidence>
<reference evidence="1 2" key="1">
    <citation type="submission" date="2024-01" db="EMBL/GenBank/DDBJ databases">
        <title>Genome assemblies of Stephania.</title>
        <authorList>
            <person name="Yang L."/>
        </authorList>
    </citation>
    <scope>NUCLEOTIDE SEQUENCE [LARGE SCALE GENOMIC DNA]</scope>
    <source>
        <strain evidence="1">JXDWG</strain>
        <tissue evidence="1">Leaf</tissue>
    </source>
</reference>
<organism evidence="1 2">
    <name type="scientific">Stephania cephalantha</name>
    <dbReference type="NCBI Taxonomy" id="152367"/>
    <lineage>
        <taxon>Eukaryota</taxon>
        <taxon>Viridiplantae</taxon>
        <taxon>Streptophyta</taxon>
        <taxon>Embryophyta</taxon>
        <taxon>Tracheophyta</taxon>
        <taxon>Spermatophyta</taxon>
        <taxon>Magnoliopsida</taxon>
        <taxon>Ranunculales</taxon>
        <taxon>Menispermaceae</taxon>
        <taxon>Menispermoideae</taxon>
        <taxon>Cissampelideae</taxon>
        <taxon>Stephania</taxon>
    </lineage>
</organism>